<organism evidence="2 3">
    <name type="scientific">Haloferula chungangensis</name>
    <dbReference type="NCBI Taxonomy" id="1048331"/>
    <lineage>
        <taxon>Bacteria</taxon>
        <taxon>Pseudomonadati</taxon>
        <taxon>Verrucomicrobiota</taxon>
        <taxon>Verrucomicrobiia</taxon>
        <taxon>Verrucomicrobiales</taxon>
        <taxon>Verrucomicrobiaceae</taxon>
        <taxon>Haloferula</taxon>
    </lineage>
</organism>
<reference evidence="3" key="1">
    <citation type="journal article" date="2019" name="Int. J. Syst. Evol. Microbiol.">
        <title>The Global Catalogue of Microorganisms (GCM) 10K type strain sequencing project: providing services to taxonomists for standard genome sequencing and annotation.</title>
        <authorList>
            <consortium name="The Broad Institute Genomics Platform"/>
            <consortium name="The Broad Institute Genome Sequencing Center for Infectious Disease"/>
            <person name="Wu L."/>
            <person name="Ma J."/>
        </authorList>
    </citation>
    <scope>NUCLEOTIDE SEQUENCE [LARGE SCALE GENOMIC DNA]</scope>
    <source>
        <strain evidence="3">CGMCC 4.1467</strain>
    </source>
</reference>
<gene>
    <name evidence="2" type="ORF">ACFQY0_17005</name>
</gene>
<evidence type="ECO:0000313" key="2">
    <source>
        <dbReference type="EMBL" id="MFC7338898.1"/>
    </source>
</evidence>
<dbReference type="RefSeq" id="WP_379714857.1">
    <property type="nucleotide sequence ID" value="NZ_JBHTBS010000010.1"/>
</dbReference>
<proteinExistence type="predicted"/>
<dbReference type="Proteomes" id="UP001596472">
    <property type="component" value="Unassembled WGS sequence"/>
</dbReference>
<evidence type="ECO:0000313" key="3">
    <source>
        <dbReference type="Proteomes" id="UP001596472"/>
    </source>
</evidence>
<protein>
    <submittedName>
        <fullName evidence="2">Uncharacterized protein</fullName>
    </submittedName>
</protein>
<keyword evidence="3" id="KW-1185">Reference proteome</keyword>
<name>A0ABW2L912_9BACT</name>
<feature type="chain" id="PRO_5046675362" evidence="1">
    <location>
        <begin position="21"/>
        <end position="172"/>
    </location>
</feature>
<feature type="signal peptide" evidence="1">
    <location>
        <begin position="1"/>
        <end position="20"/>
    </location>
</feature>
<keyword evidence="1" id="KW-0732">Signal</keyword>
<evidence type="ECO:0000256" key="1">
    <source>
        <dbReference type="SAM" id="SignalP"/>
    </source>
</evidence>
<sequence length="172" mass="18495">MKTLAAILGLFVIVANSSVANPVMIRLEVSYEGVEAKWFADLSSDTKKILNQNGDSVVLPTVVARPEEKAALEIIREYMPSWAKSKEDGVPCGVVIEFNPKIVPDGIHISGSSTLRRSTTPDDNEAAIRFEAQQLILDNLLENGQPKAIAMEGGAQMVVTATLVEATGQSTK</sequence>
<dbReference type="EMBL" id="JBHTBS010000010">
    <property type="protein sequence ID" value="MFC7338898.1"/>
    <property type="molecule type" value="Genomic_DNA"/>
</dbReference>
<accession>A0ABW2L912</accession>
<comment type="caution">
    <text evidence="2">The sequence shown here is derived from an EMBL/GenBank/DDBJ whole genome shotgun (WGS) entry which is preliminary data.</text>
</comment>